<dbReference type="InterPro" id="IPR004358">
    <property type="entry name" value="Sig_transdc_His_kin-like_C"/>
</dbReference>
<feature type="domain" description="Response regulatory" evidence="12">
    <location>
        <begin position="1124"/>
        <end position="1241"/>
    </location>
</feature>
<dbReference type="SMART" id="SM00086">
    <property type="entry name" value="PAC"/>
    <property type="match status" value="2"/>
</dbReference>
<dbReference type="InterPro" id="IPR001789">
    <property type="entry name" value="Sig_transdc_resp-reg_receiver"/>
</dbReference>
<dbReference type="Pfam" id="PF00072">
    <property type="entry name" value="Response_reg"/>
    <property type="match status" value="1"/>
</dbReference>
<dbReference type="Gene3D" id="1.10.287.130">
    <property type="match status" value="1"/>
</dbReference>
<keyword evidence="10" id="KW-0175">Coiled coil</keyword>
<feature type="coiled-coil region" evidence="10">
    <location>
        <begin position="337"/>
        <end position="364"/>
    </location>
</feature>
<dbReference type="InterPro" id="IPR035965">
    <property type="entry name" value="PAS-like_dom_sf"/>
</dbReference>
<dbReference type="Gene3D" id="3.30.450.20">
    <property type="entry name" value="PAS domain"/>
    <property type="match status" value="4"/>
</dbReference>
<evidence type="ECO:0000259" key="12">
    <source>
        <dbReference type="PROSITE" id="PS50110"/>
    </source>
</evidence>
<evidence type="ECO:0000256" key="3">
    <source>
        <dbReference type="ARBA" id="ARBA00022553"/>
    </source>
</evidence>
<dbReference type="PRINTS" id="PR00344">
    <property type="entry name" value="BCTRLSENSOR"/>
</dbReference>
<dbReference type="InterPro" id="IPR029016">
    <property type="entry name" value="GAF-like_dom_sf"/>
</dbReference>
<keyword evidence="8" id="KW-0902">Two-component regulatory system</keyword>
<accession>A0A4R1YWV6</accession>
<dbReference type="Pfam" id="PF01590">
    <property type="entry name" value="GAF"/>
    <property type="match status" value="1"/>
</dbReference>
<dbReference type="SMART" id="SM00387">
    <property type="entry name" value="HATPase_c"/>
    <property type="match status" value="1"/>
</dbReference>
<dbReference type="InterPro" id="IPR036097">
    <property type="entry name" value="HisK_dim/P_sf"/>
</dbReference>
<dbReference type="CDD" id="cd00082">
    <property type="entry name" value="HisKA"/>
    <property type="match status" value="1"/>
</dbReference>
<dbReference type="NCBIfam" id="TIGR00229">
    <property type="entry name" value="sensory_box"/>
    <property type="match status" value="3"/>
</dbReference>
<dbReference type="Pfam" id="PF12860">
    <property type="entry name" value="PAS_7"/>
    <property type="match status" value="1"/>
</dbReference>
<dbReference type="PANTHER" id="PTHR43065">
    <property type="entry name" value="SENSOR HISTIDINE KINASE"/>
    <property type="match status" value="1"/>
</dbReference>
<sequence>MMEAVRVTPPDGADGESEPDLETLVSAAMLGLDSDVALAVQALDGTRDGVRVRCSTAPGLVDRIIALPEALAGHPVVLDLSAEGIEARLPPEFAEYQSLVAAPLTGSSGMPGALVGLSRQAGAFSLGQQAFLGMLGRIATNGARCKTLTPADHFASPGGPLFFETDKYARLTGAQHKVSDALQDLLRSGVDEVDTAIDRALAAVGWQCTADRVYVFLTRDDHYVDNTHEWCADGVAPMIAELQGISIDEIAPHWIEAFGRNEAIHIPDVPGMPDYSPEKSILMMQEIKSLLAMPIIQGGILAGFIGIDVVHAHHEFLPGEISLLSMIANGVGCMLRTSAAADQMRQAQRRLQDERNRLRATLDAVPDIVVEFDSAGRFTGVHGSDPDFLCCPAETLIGLTSEEALPEATATLIRRVLTEAARSGRANEPEARIVTPQGAVFRSIAVRRRAPEADTAGPPFVLVARDVTEQVRNKAQLKRLSRIAETMTNLVILKDSAGRITWVNPAFQKRSGYTLVEVQGRIPATFLHGPETDPLVVERLAQAAARRERVSMELINYARNGERYWVETNEQPLFDGTGRHEGFLVVQTDITERKLFEDMLAEQALQALNSRQRIYAAVEALPDAFVFYDPDDRLVLCNERYRQYYPKTVPAILPGASFEEILRYGLEHGEYAEAVGQEQDWLAERLRRHRLDENDSEQLTSDGRWLRVVERRLPDGSSVGLRVDVTEFKRLAEEADAERLAALEASQDGISITSEDGRFLYMNKAFRDMFGIGSGLNIRDVFWWDLVAKAVPPADTFALQKKLSQDGNWLGELLLRRMGGTEFWAYLSVSGRGDGRALAIVRDVTSMKQAITEQARLREELQLAQRREVIGQLASGIAHDFNNILAAISGTISLLSSKHEDCGNVERLQAAVQEATSLIGRLSDLGRRKNSVQTFDMREQVWSSIDLMRADRLQDTELKLTLPPDPFEIEGDPTDVTQVALNLVLNASDAIRDKPDRNAHDFIEVTLTRADRSDLDRPTTIGTLEPERDYFRLAVADTGPGMNAEISARIFRENFTTKGEKGTGLGLPIVARVVTQNGGAIRMDTVPGSGSRFDVFWPVMRVPLAEVGPLNSLGDPTGRLDGATILVIDDNDLILRVLASFLEEAGAEVAASTDPADLLAAVRGDPGAWDLLVTDFNMPTMNGAELARQVHALDPGLPALLLTAIPDWRVRCGWRGPREFAAALKKPVSRNELVHAAEAAIAQRLKKEEKNETAHRRRP</sequence>
<keyword evidence="3 9" id="KW-0597">Phosphoprotein</keyword>
<dbReference type="SUPFAM" id="SSF47384">
    <property type="entry name" value="Homodimeric domain of signal transducing histidine kinase"/>
    <property type="match status" value="1"/>
</dbReference>
<dbReference type="Pfam" id="PF00989">
    <property type="entry name" value="PAS"/>
    <property type="match status" value="1"/>
</dbReference>
<evidence type="ECO:0000259" key="14">
    <source>
        <dbReference type="PROSITE" id="PS50113"/>
    </source>
</evidence>
<dbReference type="Pfam" id="PF02518">
    <property type="entry name" value="HATPase_c"/>
    <property type="match status" value="1"/>
</dbReference>
<feature type="domain" description="PAC" evidence="14">
    <location>
        <begin position="548"/>
        <end position="602"/>
    </location>
</feature>
<evidence type="ECO:0000313" key="15">
    <source>
        <dbReference type="EMBL" id="TCM85456.1"/>
    </source>
</evidence>
<dbReference type="SMART" id="SM00448">
    <property type="entry name" value="REC"/>
    <property type="match status" value="1"/>
</dbReference>
<dbReference type="SUPFAM" id="SSF55781">
    <property type="entry name" value="GAF domain-like"/>
    <property type="match status" value="1"/>
</dbReference>
<dbReference type="EMBL" id="SLVM01000007">
    <property type="protein sequence ID" value="TCM85456.1"/>
    <property type="molecule type" value="Genomic_DNA"/>
</dbReference>
<comment type="caution">
    <text evidence="15">The sequence shown here is derived from an EMBL/GenBank/DDBJ whole genome shotgun (WGS) entry which is preliminary data.</text>
</comment>
<dbReference type="PROSITE" id="PS50110">
    <property type="entry name" value="RESPONSE_REGULATORY"/>
    <property type="match status" value="1"/>
</dbReference>
<evidence type="ECO:0000256" key="1">
    <source>
        <dbReference type="ARBA" id="ARBA00000085"/>
    </source>
</evidence>
<dbReference type="InterPro" id="IPR003661">
    <property type="entry name" value="HisK_dim/P_dom"/>
</dbReference>
<keyword evidence="5" id="KW-0547">Nucleotide-binding</keyword>
<dbReference type="InterPro" id="IPR005467">
    <property type="entry name" value="His_kinase_dom"/>
</dbReference>
<dbReference type="GO" id="GO:0005524">
    <property type="term" value="F:ATP binding"/>
    <property type="evidence" value="ECO:0007669"/>
    <property type="project" value="UniProtKB-KW"/>
</dbReference>
<keyword evidence="4" id="KW-0808">Transferase</keyword>
<evidence type="ECO:0000256" key="9">
    <source>
        <dbReference type="PROSITE-ProRule" id="PRU00169"/>
    </source>
</evidence>
<evidence type="ECO:0000256" key="5">
    <source>
        <dbReference type="ARBA" id="ARBA00022741"/>
    </source>
</evidence>
<dbReference type="SMART" id="SM00091">
    <property type="entry name" value="PAS"/>
    <property type="match status" value="4"/>
</dbReference>
<keyword evidence="16" id="KW-1185">Reference proteome</keyword>
<dbReference type="SMART" id="SM00388">
    <property type="entry name" value="HisKA"/>
    <property type="match status" value="1"/>
</dbReference>
<evidence type="ECO:0000256" key="4">
    <source>
        <dbReference type="ARBA" id="ARBA00022679"/>
    </source>
</evidence>
<dbReference type="PROSITE" id="PS50113">
    <property type="entry name" value="PAC"/>
    <property type="match status" value="2"/>
</dbReference>
<dbReference type="InterPro" id="IPR001610">
    <property type="entry name" value="PAC"/>
</dbReference>
<feature type="domain" description="PAS" evidence="13">
    <location>
        <begin position="735"/>
        <end position="772"/>
    </location>
</feature>
<proteinExistence type="predicted"/>
<dbReference type="Pfam" id="PF13426">
    <property type="entry name" value="PAS_9"/>
    <property type="match status" value="1"/>
</dbReference>
<dbReference type="InterPro" id="IPR003018">
    <property type="entry name" value="GAF"/>
</dbReference>
<evidence type="ECO:0000256" key="7">
    <source>
        <dbReference type="ARBA" id="ARBA00022840"/>
    </source>
</evidence>
<dbReference type="GO" id="GO:0000155">
    <property type="term" value="F:phosphorelay sensor kinase activity"/>
    <property type="evidence" value="ECO:0007669"/>
    <property type="project" value="InterPro"/>
</dbReference>
<feature type="domain" description="PAC" evidence="14">
    <location>
        <begin position="427"/>
        <end position="479"/>
    </location>
</feature>
<dbReference type="InterPro" id="IPR003594">
    <property type="entry name" value="HATPase_dom"/>
</dbReference>
<evidence type="ECO:0000256" key="10">
    <source>
        <dbReference type="SAM" id="Coils"/>
    </source>
</evidence>
<feature type="domain" description="PAS" evidence="13">
    <location>
        <begin position="476"/>
        <end position="547"/>
    </location>
</feature>
<organism evidence="15 16">
    <name type="scientific">Rhodovulum steppense</name>
    <dbReference type="NCBI Taxonomy" id="540251"/>
    <lineage>
        <taxon>Bacteria</taxon>
        <taxon>Pseudomonadati</taxon>
        <taxon>Pseudomonadota</taxon>
        <taxon>Alphaproteobacteria</taxon>
        <taxon>Rhodobacterales</taxon>
        <taxon>Paracoccaceae</taxon>
        <taxon>Rhodovulum</taxon>
    </lineage>
</organism>
<evidence type="ECO:0000259" key="11">
    <source>
        <dbReference type="PROSITE" id="PS50109"/>
    </source>
</evidence>
<dbReference type="SUPFAM" id="SSF55785">
    <property type="entry name" value="PYP-like sensor domain (PAS domain)"/>
    <property type="match status" value="4"/>
</dbReference>
<name>A0A4R1YWV6_9RHOB</name>
<evidence type="ECO:0000256" key="2">
    <source>
        <dbReference type="ARBA" id="ARBA00012438"/>
    </source>
</evidence>
<dbReference type="AlphaFoldDB" id="A0A4R1YWV6"/>
<dbReference type="EC" id="2.7.13.3" evidence="2"/>
<evidence type="ECO:0000259" key="13">
    <source>
        <dbReference type="PROSITE" id="PS50112"/>
    </source>
</evidence>
<dbReference type="SUPFAM" id="SSF52172">
    <property type="entry name" value="CheY-like"/>
    <property type="match status" value="1"/>
</dbReference>
<dbReference type="SMART" id="SM00065">
    <property type="entry name" value="GAF"/>
    <property type="match status" value="1"/>
</dbReference>
<evidence type="ECO:0000313" key="16">
    <source>
        <dbReference type="Proteomes" id="UP000295277"/>
    </source>
</evidence>
<dbReference type="Gene3D" id="3.30.565.10">
    <property type="entry name" value="Histidine kinase-like ATPase, C-terminal domain"/>
    <property type="match status" value="1"/>
</dbReference>
<keyword evidence="7" id="KW-0067">ATP-binding</keyword>
<dbReference type="InterPro" id="IPR000700">
    <property type="entry name" value="PAS-assoc_C"/>
</dbReference>
<evidence type="ECO:0000256" key="8">
    <source>
        <dbReference type="ARBA" id="ARBA00023012"/>
    </source>
</evidence>
<dbReference type="Gene3D" id="3.40.50.2300">
    <property type="match status" value="1"/>
</dbReference>
<dbReference type="Proteomes" id="UP000295277">
    <property type="component" value="Unassembled WGS sequence"/>
</dbReference>
<comment type="catalytic activity">
    <reaction evidence="1">
        <text>ATP + protein L-histidine = ADP + protein N-phospho-L-histidine.</text>
        <dbReference type="EC" id="2.7.13.3"/>
    </reaction>
</comment>
<dbReference type="InterPro" id="IPR036890">
    <property type="entry name" value="HATPase_C_sf"/>
</dbReference>
<dbReference type="GO" id="GO:0006355">
    <property type="term" value="P:regulation of DNA-templated transcription"/>
    <property type="evidence" value="ECO:0007669"/>
    <property type="project" value="InterPro"/>
</dbReference>
<dbReference type="Gene3D" id="3.30.450.40">
    <property type="match status" value="1"/>
</dbReference>
<dbReference type="CDD" id="cd00130">
    <property type="entry name" value="PAS"/>
    <property type="match status" value="2"/>
</dbReference>
<dbReference type="SUPFAM" id="SSF55874">
    <property type="entry name" value="ATPase domain of HSP90 chaperone/DNA topoisomerase II/histidine kinase"/>
    <property type="match status" value="1"/>
</dbReference>
<dbReference type="InterPro" id="IPR011006">
    <property type="entry name" value="CheY-like_superfamily"/>
</dbReference>
<dbReference type="PROSITE" id="PS50112">
    <property type="entry name" value="PAS"/>
    <property type="match status" value="2"/>
</dbReference>
<dbReference type="PROSITE" id="PS50109">
    <property type="entry name" value="HIS_KIN"/>
    <property type="match status" value="1"/>
</dbReference>
<dbReference type="InterPro" id="IPR000014">
    <property type="entry name" value="PAS"/>
</dbReference>
<feature type="domain" description="Histidine kinase" evidence="11">
    <location>
        <begin position="876"/>
        <end position="1101"/>
    </location>
</feature>
<reference evidence="15 16" key="1">
    <citation type="submission" date="2019-03" db="EMBL/GenBank/DDBJ databases">
        <title>Genomic Encyclopedia of Type Strains, Phase IV (KMG-IV): sequencing the most valuable type-strain genomes for metagenomic binning, comparative biology and taxonomic classification.</title>
        <authorList>
            <person name="Goeker M."/>
        </authorList>
    </citation>
    <scope>NUCLEOTIDE SEQUENCE [LARGE SCALE GENOMIC DNA]</scope>
    <source>
        <strain evidence="15 16">DSM 21153</strain>
    </source>
</reference>
<dbReference type="PANTHER" id="PTHR43065:SF46">
    <property type="entry name" value="C4-DICARBOXYLATE TRANSPORT SENSOR PROTEIN DCTB"/>
    <property type="match status" value="1"/>
</dbReference>
<feature type="modified residue" description="4-aspartylphosphate" evidence="9">
    <location>
        <position position="1175"/>
    </location>
</feature>
<dbReference type="InterPro" id="IPR013767">
    <property type="entry name" value="PAS_fold"/>
</dbReference>
<protein>
    <recommendedName>
        <fullName evidence="2">histidine kinase</fullName>
        <ecNumber evidence="2">2.7.13.3</ecNumber>
    </recommendedName>
</protein>
<evidence type="ECO:0000256" key="6">
    <source>
        <dbReference type="ARBA" id="ARBA00022777"/>
    </source>
</evidence>
<gene>
    <name evidence="15" type="ORF">EV216_10730</name>
</gene>
<dbReference type="Pfam" id="PF00512">
    <property type="entry name" value="HisKA"/>
    <property type="match status" value="1"/>
</dbReference>
<keyword evidence="6" id="KW-0418">Kinase</keyword>